<feature type="transmembrane region" description="Helical" evidence="1">
    <location>
        <begin position="141"/>
        <end position="163"/>
    </location>
</feature>
<feature type="chain" id="PRO_5034396654" evidence="2">
    <location>
        <begin position="24"/>
        <end position="334"/>
    </location>
</feature>
<name>A0A8H5GCD0_9AGAR</name>
<evidence type="ECO:0000256" key="2">
    <source>
        <dbReference type="SAM" id="SignalP"/>
    </source>
</evidence>
<reference evidence="3 4" key="1">
    <citation type="journal article" date="2020" name="ISME J.">
        <title>Uncovering the hidden diversity of litter-decomposition mechanisms in mushroom-forming fungi.</title>
        <authorList>
            <person name="Floudas D."/>
            <person name="Bentzer J."/>
            <person name="Ahren D."/>
            <person name="Johansson T."/>
            <person name="Persson P."/>
            <person name="Tunlid A."/>
        </authorList>
    </citation>
    <scope>NUCLEOTIDE SEQUENCE [LARGE SCALE GENOMIC DNA]</scope>
    <source>
        <strain evidence="3 4">CBS 146.42</strain>
    </source>
</reference>
<dbReference type="AlphaFoldDB" id="A0A8H5GCD0"/>
<protein>
    <submittedName>
        <fullName evidence="3">Uncharacterized protein</fullName>
    </submittedName>
</protein>
<sequence length="334" mass="36624">MPTRLSVRLLVLISIFFPSLVSAGGSNGLGGDGLELSHIPGAGDSSFHLERIDAAHFAFCVIFAVVTAFQVLHALWNIRRRAIKLPPSISTPEFSTGWAFPIFLLISTVLLIISYVLHAVYWGIETNLHNRHPPSFTPSFIGAWNTMRLLADILLLSSMLALLTHRGKALLNTSRHTRNVKRAADVILVVILFGLSMGNVGLRVAGVAKGVRHNLYLAYLSLFLLGVLDVAIHSTILYAQSRESTVNDHSITLCTAFIISPLFFVYAIFPILLEGLLKPDVDPSTERDRGQWALAGLIVGCITKVIIIQACLRFGMPPIPKDTARTYAPRPEKV</sequence>
<dbReference type="Proteomes" id="UP000559027">
    <property type="component" value="Unassembled WGS sequence"/>
</dbReference>
<accession>A0A8H5GCD0</accession>
<keyword evidence="1" id="KW-1133">Transmembrane helix</keyword>
<keyword evidence="2" id="KW-0732">Signal</keyword>
<evidence type="ECO:0000256" key="1">
    <source>
        <dbReference type="SAM" id="Phobius"/>
    </source>
</evidence>
<dbReference type="OrthoDB" id="3047595at2759"/>
<feature type="transmembrane region" description="Helical" evidence="1">
    <location>
        <begin position="292"/>
        <end position="312"/>
    </location>
</feature>
<feature type="signal peptide" evidence="2">
    <location>
        <begin position="1"/>
        <end position="23"/>
    </location>
</feature>
<feature type="transmembrane region" description="Helical" evidence="1">
    <location>
        <begin position="251"/>
        <end position="272"/>
    </location>
</feature>
<evidence type="ECO:0000313" key="4">
    <source>
        <dbReference type="Proteomes" id="UP000559027"/>
    </source>
</evidence>
<proteinExistence type="predicted"/>
<keyword evidence="1" id="KW-0472">Membrane</keyword>
<organism evidence="3 4">
    <name type="scientific">Leucocoprinus leucothites</name>
    <dbReference type="NCBI Taxonomy" id="201217"/>
    <lineage>
        <taxon>Eukaryota</taxon>
        <taxon>Fungi</taxon>
        <taxon>Dikarya</taxon>
        <taxon>Basidiomycota</taxon>
        <taxon>Agaricomycotina</taxon>
        <taxon>Agaricomycetes</taxon>
        <taxon>Agaricomycetidae</taxon>
        <taxon>Agaricales</taxon>
        <taxon>Agaricineae</taxon>
        <taxon>Agaricaceae</taxon>
        <taxon>Leucocoprinus</taxon>
    </lineage>
</organism>
<evidence type="ECO:0000313" key="3">
    <source>
        <dbReference type="EMBL" id="KAF5362311.1"/>
    </source>
</evidence>
<feature type="transmembrane region" description="Helical" evidence="1">
    <location>
        <begin position="183"/>
        <end position="204"/>
    </location>
</feature>
<feature type="transmembrane region" description="Helical" evidence="1">
    <location>
        <begin position="216"/>
        <end position="239"/>
    </location>
</feature>
<keyword evidence="1" id="KW-0812">Transmembrane</keyword>
<feature type="transmembrane region" description="Helical" evidence="1">
    <location>
        <begin position="54"/>
        <end position="76"/>
    </location>
</feature>
<dbReference type="EMBL" id="JAACJO010000002">
    <property type="protein sequence ID" value="KAF5362311.1"/>
    <property type="molecule type" value="Genomic_DNA"/>
</dbReference>
<comment type="caution">
    <text evidence="3">The sequence shown here is derived from an EMBL/GenBank/DDBJ whole genome shotgun (WGS) entry which is preliminary data.</text>
</comment>
<gene>
    <name evidence="3" type="ORF">D9756_002023</name>
</gene>
<feature type="transmembrane region" description="Helical" evidence="1">
    <location>
        <begin position="97"/>
        <end position="121"/>
    </location>
</feature>
<keyword evidence="4" id="KW-1185">Reference proteome</keyword>